<accession>A0A1M5L7Q7</accession>
<dbReference type="Proteomes" id="UP000189796">
    <property type="component" value="Chromosome I"/>
</dbReference>
<dbReference type="AlphaFoldDB" id="A0A1M5L7Q7"/>
<proteinExistence type="predicted"/>
<evidence type="ECO:0000256" key="1">
    <source>
        <dbReference type="SAM" id="SignalP"/>
    </source>
</evidence>
<evidence type="ECO:0000313" key="3">
    <source>
        <dbReference type="Proteomes" id="UP000189796"/>
    </source>
</evidence>
<feature type="chain" id="PRO_5013336501" evidence="1">
    <location>
        <begin position="28"/>
        <end position="390"/>
    </location>
</feature>
<evidence type="ECO:0000313" key="2">
    <source>
        <dbReference type="EMBL" id="SHG60996.1"/>
    </source>
</evidence>
<organism evidence="2 3">
    <name type="scientific">Bradyrhizobium erythrophlei</name>
    <dbReference type="NCBI Taxonomy" id="1437360"/>
    <lineage>
        <taxon>Bacteria</taxon>
        <taxon>Pseudomonadati</taxon>
        <taxon>Pseudomonadota</taxon>
        <taxon>Alphaproteobacteria</taxon>
        <taxon>Hyphomicrobiales</taxon>
        <taxon>Nitrobacteraceae</taxon>
        <taxon>Bradyrhizobium</taxon>
    </lineage>
</organism>
<gene>
    <name evidence="2" type="ORF">SAMN05443248_2129</name>
</gene>
<reference evidence="2 3" key="1">
    <citation type="submission" date="2016-11" db="EMBL/GenBank/DDBJ databases">
        <authorList>
            <person name="Jaros S."/>
            <person name="Januszkiewicz K."/>
            <person name="Wedrychowicz H."/>
        </authorList>
    </citation>
    <scope>NUCLEOTIDE SEQUENCE [LARGE SCALE GENOMIC DNA]</scope>
    <source>
        <strain evidence="2 3">GAS138</strain>
    </source>
</reference>
<dbReference type="OrthoDB" id="8196952at2"/>
<protein>
    <submittedName>
        <fullName evidence="2">Uncharacterized protein</fullName>
    </submittedName>
</protein>
<keyword evidence="1" id="KW-0732">Signal</keyword>
<dbReference type="EMBL" id="LT670817">
    <property type="protein sequence ID" value="SHG60996.1"/>
    <property type="molecule type" value="Genomic_DNA"/>
</dbReference>
<sequence length="390" mass="42197">MGIKSYTAAPTAALALGLFLTPPVSIAVDAMINTVASLVSPAIGNLSFTSPAMGQADAPTKKQSDALNAYSKAVSDFESILGQRRAQINSKRPLPNLPGQALYLARISMMSAYKDLTDALPSKIGRPNKFGIPPAYFDADKEPLIDEYRALFDILEAPPANAQKSDTPFNDVVDLATGIARAKGLDPANAEAAGRISLGLFFAETNGNQNVGNGRSNKYKGSFQTGPSEDHNGRAKWAAIKASIAAIDPALILRDDKEEARAGNLDHRFNHWTAVRDALMNEHADLFPQVAGIVKILPDPIDQMKLFELIQIIPNPTKSALKSGNLVSYRISEPTIMGYLRNNSIFAFGQADRAKTSATFREILDAMWLFNSKFERALSKFDEIKAGQKG</sequence>
<name>A0A1M5L7Q7_9BRAD</name>
<feature type="signal peptide" evidence="1">
    <location>
        <begin position="1"/>
        <end position="27"/>
    </location>
</feature>